<evidence type="ECO:0000256" key="12">
    <source>
        <dbReference type="ARBA" id="ARBA00037975"/>
    </source>
</evidence>
<accession>A0A126V5K5</accession>
<keyword evidence="5" id="KW-0349">Heme</keyword>
<comment type="similarity">
    <text evidence="12">Belongs to the cytochrome b561 family.</text>
</comment>
<reference evidence="15 16" key="1">
    <citation type="submission" date="2016-02" db="EMBL/GenBank/DDBJ databases">
        <title>Complete genome sequence of Halocynthiibacter arcticus PAMC 20958t from arctic marine sediment.</title>
        <authorList>
            <person name="Lee Y.M."/>
            <person name="Baek K."/>
            <person name="Lee H.K."/>
            <person name="Shin S.C."/>
        </authorList>
    </citation>
    <scope>NUCLEOTIDE SEQUENCE [LARGE SCALE GENOMIC DNA]</scope>
    <source>
        <strain evidence="15">PAMC 20958</strain>
    </source>
</reference>
<evidence type="ECO:0000256" key="2">
    <source>
        <dbReference type="ARBA" id="ARBA00004651"/>
    </source>
</evidence>
<evidence type="ECO:0000256" key="4">
    <source>
        <dbReference type="ARBA" id="ARBA00022475"/>
    </source>
</evidence>
<dbReference type="Pfam" id="PF01292">
    <property type="entry name" value="Ni_hydr_CYTB"/>
    <property type="match status" value="1"/>
</dbReference>
<evidence type="ECO:0000256" key="11">
    <source>
        <dbReference type="ARBA" id="ARBA00023136"/>
    </source>
</evidence>
<dbReference type="EMBL" id="CP014327">
    <property type="protein sequence ID" value="AML53621.1"/>
    <property type="molecule type" value="Genomic_DNA"/>
</dbReference>
<evidence type="ECO:0000256" key="7">
    <source>
        <dbReference type="ARBA" id="ARBA00022723"/>
    </source>
</evidence>
<evidence type="ECO:0000256" key="3">
    <source>
        <dbReference type="ARBA" id="ARBA00022448"/>
    </source>
</evidence>
<name>A0A126V5K5_9RHOB</name>
<keyword evidence="6 13" id="KW-0812">Transmembrane</keyword>
<proteinExistence type="inferred from homology"/>
<feature type="domain" description="Cytochrome b561 bacterial/Ni-hydrogenase" evidence="14">
    <location>
        <begin position="1"/>
        <end position="156"/>
    </location>
</feature>
<dbReference type="InterPro" id="IPR011577">
    <property type="entry name" value="Cyt_b561_bac/Ni-Hgenase"/>
</dbReference>
<keyword evidence="3" id="KW-0813">Transport</keyword>
<dbReference type="AlphaFoldDB" id="A0A126V5K5"/>
<dbReference type="GO" id="GO:0005886">
    <property type="term" value="C:plasma membrane"/>
    <property type="evidence" value="ECO:0007669"/>
    <property type="project" value="UniProtKB-SubCell"/>
</dbReference>
<sequence>MAALFSAQFMSAAAHWALPRENALREALWGYHTTLGTTLFLLVLLRGVWGLVNLSRRPPHGGAMGQAVKIGHASLYLLMVIVPVLKLLSYAGGTRGFSYLGFQVLSARTTEVAWMQTLGGWHGELGWALAFLVVGHITMAIVWHRLIQRDDTLKRMAG</sequence>
<feature type="transmembrane region" description="Helical" evidence="13">
    <location>
        <begin position="29"/>
        <end position="52"/>
    </location>
</feature>
<evidence type="ECO:0000313" key="16">
    <source>
        <dbReference type="Proteomes" id="UP000070371"/>
    </source>
</evidence>
<dbReference type="InterPro" id="IPR016174">
    <property type="entry name" value="Di-haem_cyt_TM"/>
</dbReference>
<dbReference type="GO" id="GO:0046872">
    <property type="term" value="F:metal ion binding"/>
    <property type="evidence" value="ECO:0007669"/>
    <property type="project" value="UniProtKB-KW"/>
</dbReference>
<dbReference type="KEGG" id="hat:RC74_10365"/>
<feature type="transmembrane region" description="Helical" evidence="13">
    <location>
        <begin position="73"/>
        <end position="92"/>
    </location>
</feature>
<evidence type="ECO:0000256" key="9">
    <source>
        <dbReference type="ARBA" id="ARBA00022989"/>
    </source>
</evidence>
<evidence type="ECO:0000256" key="1">
    <source>
        <dbReference type="ARBA" id="ARBA00001970"/>
    </source>
</evidence>
<gene>
    <name evidence="15" type="ORF">RC74_10365</name>
</gene>
<feature type="transmembrane region" description="Helical" evidence="13">
    <location>
        <begin position="125"/>
        <end position="146"/>
    </location>
</feature>
<keyword evidence="4" id="KW-1003">Cell membrane</keyword>
<protein>
    <submittedName>
        <fullName evidence="15">Cytochrome B</fullName>
    </submittedName>
</protein>
<evidence type="ECO:0000259" key="14">
    <source>
        <dbReference type="Pfam" id="PF01292"/>
    </source>
</evidence>
<keyword evidence="16" id="KW-1185">Reference proteome</keyword>
<dbReference type="PANTHER" id="PTHR30529:SF1">
    <property type="entry name" value="CYTOCHROME B561 HOMOLOG 2"/>
    <property type="match status" value="1"/>
</dbReference>
<keyword evidence="8" id="KW-0249">Electron transport</keyword>
<organism evidence="15 16">
    <name type="scientific">Falsihalocynthiibacter arcticus</name>
    <dbReference type="NCBI Taxonomy" id="1579316"/>
    <lineage>
        <taxon>Bacteria</taxon>
        <taxon>Pseudomonadati</taxon>
        <taxon>Pseudomonadota</taxon>
        <taxon>Alphaproteobacteria</taxon>
        <taxon>Rhodobacterales</taxon>
        <taxon>Roseobacteraceae</taxon>
        <taxon>Falsihalocynthiibacter</taxon>
    </lineage>
</organism>
<dbReference type="PANTHER" id="PTHR30529">
    <property type="entry name" value="CYTOCHROME B561"/>
    <property type="match status" value="1"/>
</dbReference>
<dbReference type="GO" id="GO:0020037">
    <property type="term" value="F:heme binding"/>
    <property type="evidence" value="ECO:0007669"/>
    <property type="project" value="TreeGrafter"/>
</dbReference>
<evidence type="ECO:0000256" key="10">
    <source>
        <dbReference type="ARBA" id="ARBA00023004"/>
    </source>
</evidence>
<evidence type="ECO:0000256" key="13">
    <source>
        <dbReference type="SAM" id="Phobius"/>
    </source>
</evidence>
<comment type="cofactor">
    <cofactor evidence="1">
        <name>heme b</name>
        <dbReference type="ChEBI" id="CHEBI:60344"/>
    </cofactor>
</comment>
<keyword evidence="9 13" id="KW-1133">Transmembrane helix</keyword>
<keyword evidence="7" id="KW-0479">Metal-binding</keyword>
<evidence type="ECO:0000313" key="15">
    <source>
        <dbReference type="EMBL" id="AML53621.1"/>
    </source>
</evidence>
<keyword evidence="10" id="KW-0408">Iron</keyword>
<evidence type="ECO:0000256" key="6">
    <source>
        <dbReference type="ARBA" id="ARBA00022692"/>
    </source>
</evidence>
<keyword evidence="11 13" id="KW-0472">Membrane</keyword>
<dbReference type="InterPro" id="IPR052168">
    <property type="entry name" value="Cytochrome_b561_oxidase"/>
</dbReference>
<dbReference type="Proteomes" id="UP000070371">
    <property type="component" value="Chromosome"/>
</dbReference>
<dbReference type="GO" id="GO:0022904">
    <property type="term" value="P:respiratory electron transport chain"/>
    <property type="evidence" value="ECO:0007669"/>
    <property type="project" value="InterPro"/>
</dbReference>
<dbReference type="GO" id="GO:0009055">
    <property type="term" value="F:electron transfer activity"/>
    <property type="evidence" value="ECO:0007669"/>
    <property type="project" value="InterPro"/>
</dbReference>
<evidence type="ECO:0000256" key="8">
    <source>
        <dbReference type="ARBA" id="ARBA00022982"/>
    </source>
</evidence>
<dbReference type="SUPFAM" id="SSF81342">
    <property type="entry name" value="Transmembrane di-heme cytochromes"/>
    <property type="match status" value="1"/>
</dbReference>
<evidence type="ECO:0000256" key="5">
    <source>
        <dbReference type="ARBA" id="ARBA00022617"/>
    </source>
</evidence>
<comment type="subcellular location">
    <subcellularLocation>
        <location evidence="2">Cell membrane</location>
        <topology evidence="2">Multi-pass membrane protein</topology>
    </subcellularLocation>
</comment>